<dbReference type="AlphaFoldDB" id="A0A834SQ74"/>
<accession>A0A834SQ74</accession>
<gene>
    <name evidence="1" type="ORF">G2W53_039863</name>
</gene>
<sequence length="43" mass="5010">MALGYSLPIRGCTDMCLLTFFFDRVKFSRCCFLVFLDLVVRDP</sequence>
<dbReference type="EMBL" id="JAAIUW010000012">
    <property type="protein sequence ID" value="KAF7807702.1"/>
    <property type="molecule type" value="Genomic_DNA"/>
</dbReference>
<name>A0A834SQ74_9FABA</name>
<reference evidence="1" key="1">
    <citation type="submission" date="2020-09" db="EMBL/GenBank/DDBJ databases">
        <title>Genome-Enabled Discovery of Anthraquinone Biosynthesis in Senna tora.</title>
        <authorList>
            <person name="Kang S.-H."/>
            <person name="Pandey R.P."/>
            <person name="Lee C.-M."/>
            <person name="Sim J.-S."/>
            <person name="Jeong J.-T."/>
            <person name="Choi B.-S."/>
            <person name="Jung M."/>
            <person name="Ginzburg D."/>
            <person name="Zhao K."/>
            <person name="Won S.Y."/>
            <person name="Oh T.-J."/>
            <person name="Yu Y."/>
            <person name="Kim N.-H."/>
            <person name="Lee O.R."/>
            <person name="Lee T.-H."/>
            <person name="Bashyal P."/>
            <person name="Kim T.-S."/>
            <person name="Lee W.-H."/>
            <person name="Kawkins C."/>
            <person name="Kim C.-K."/>
            <person name="Kim J.S."/>
            <person name="Ahn B.O."/>
            <person name="Rhee S.Y."/>
            <person name="Sohng J.K."/>
        </authorList>
    </citation>
    <scope>NUCLEOTIDE SEQUENCE</scope>
    <source>
        <tissue evidence="1">Leaf</tissue>
    </source>
</reference>
<evidence type="ECO:0000313" key="1">
    <source>
        <dbReference type="EMBL" id="KAF7807702.1"/>
    </source>
</evidence>
<comment type="caution">
    <text evidence="1">The sequence shown here is derived from an EMBL/GenBank/DDBJ whole genome shotgun (WGS) entry which is preliminary data.</text>
</comment>
<proteinExistence type="predicted"/>
<organism evidence="1 2">
    <name type="scientific">Senna tora</name>
    <dbReference type="NCBI Taxonomy" id="362788"/>
    <lineage>
        <taxon>Eukaryota</taxon>
        <taxon>Viridiplantae</taxon>
        <taxon>Streptophyta</taxon>
        <taxon>Embryophyta</taxon>
        <taxon>Tracheophyta</taxon>
        <taxon>Spermatophyta</taxon>
        <taxon>Magnoliopsida</taxon>
        <taxon>eudicotyledons</taxon>
        <taxon>Gunneridae</taxon>
        <taxon>Pentapetalae</taxon>
        <taxon>rosids</taxon>
        <taxon>fabids</taxon>
        <taxon>Fabales</taxon>
        <taxon>Fabaceae</taxon>
        <taxon>Caesalpinioideae</taxon>
        <taxon>Cassia clade</taxon>
        <taxon>Senna</taxon>
    </lineage>
</organism>
<keyword evidence="2" id="KW-1185">Reference proteome</keyword>
<protein>
    <submittedName>
        <fullName evidence="1">Uncharacterized protein</fullName>
    </submittedName>
</protein>
<evidence type="ECO:0000313" key="2">
    <source>
        <dbReference type="Proteomes" id="UP000634136"/>
    </source>
</evidence>
<dbReference type="Proteomes" id="UP000634136">
    <property type="component" value="Unassembled WGS sequence"/>
</dbReference>